<sequence>MKATEAWRIWCAGKCLEMMDPTLIKSFRASEVVKCLHIGLLCVQQDAGDRPTMSTVVLMLGSDTMTLPKPNHPAFSVGKLTYKEASTSRSSKNLSINDVTVSTDLVR</sequence>
<dbReference type="GO" id="GO:0004674">
    <property type="term" value="F:protein serine/threonine kinase activity"/>
    <property type="evidence" value="ECO:0007669"/>
    <property type="project" value="InterPro"/>
</dbReference>
<dbReference type="SUPFAM" id="SSF56112">
    <property type="entry name" value="Protein kinase-like (PK-like)"/>
    <property type="match status" value="1"/>
</dbReference>
<dbReference type="InterPro" id="IPR021820">
    <property type="entry name" value="S-locus_recpt_kinase_C"/>
</dbReference>
<dbReference type="Proteomes" id="UP001374535">
    <property type="component" value="Chromosome 7"/>
</dbReference>
<name>A0AAQ3N3Z7_VIGMU</name>
<dbReference type="EMBL" id="CP144694">
    <property type="protein sequence ID" value="WVZ02047.1"/>
    <property type="molecule type" value="Genomic_DNA"/>
</dbReference>
<dbReference type="AlphaFoldDB" id="A0AAQ3N3Z7"/>
<evidence type="ECO:0000259" key="1">
    <source>
        <dbReference type="Pfam" id="PF11883"/>
    </source>
</evidence>
<dbReference type="PANTHER" id="PTHR27006">
    <property type="entry name" value="PROMASTIGOTE SURFACE ANTIGEN PROTEIN PSA"/>
    <property type="match status" value="1"/>
</dbReference>
<reference evidence="2 3" key="1">
    <citation type="journal article" date="2023" name="Life. Sci Alliance">
        <title>Evolutionary insights into 3D genome organization and epigenetic landscape of Vigna mungo.</title>
        <authorList>
            <person name="Junaid A."/>
            <person name="Singh B."/>
            <person name="Bhatia S."/>
        </authorList>
    </citation>
    <scope>NUCLEOTIDE SEQUENCE [LARGE SCALE GENOMIC DNA]</scope>
    <source>
        <strain evidence="2">Urdbean</strain>
    </source>
</reference>
<organism evidence="2 3">
    <name type="scientific">Vigna mungo</name>
    <name type="common">Black gram</name>
    <name type="synonym">Phaseolus mungo</name>
    <dbReference type="NCBI Taxonomy" id="3915"/>
    <lineage>
        <taxon>Eukaryota</taxon>
        <taxon>Viridiplantae</taxon>
        <taxon>Streptophyta</taxon>
        <taxon>Embryophyta</taxon>
        <taxon>Tracheophyta</taxon>
        <taxon>Spermatophyta</taxon>
        <taxon>Magnoliopsida</taxon>
        <taxon>eudicotyledons</taxon>
        <taxon>Gunneridae</taxon>
        <taxon>Pentapetalae</taxon>
        <taxon>rosids</taxon>
        <taxon>fabids</taxon>
        <taxon>Fabales</taxon>
        <taxon>Fabaceae</taxon>
        <taxon>Papilionoideae</taxon>
        <taxon>50 kb inversion clade</taxon>
        <taxon>NPAAA clade</taxon>
        <taxon>indigoferoid/millettioid clade</taxon>
        <taxon>Phaseoleae</taxon>
        <taxon>Vigna</taxon>
    </lineage>
</organism>
<evidence type="ECO:0000313" key="2">
    <source>
        <dbReference type="EMBL" id="WVZ02047.1"/>
    </source>
</evidence>
<evidence type="ECO:0000313" key="3">
    <source>
        <dbReference type="Proteomes" id="UP001374535"/>
    </source>
</evidence>
<gene>
    <name evidence="2" type="ORF">V8G54_022853</name>
</gene>
<feature type="domain" description="S-locus receptor kinase C-terminal" evidence="1">
    <location>
        <begin position="62"/>
        <end position="103"/>
    </location>
</feature>
<dbReference type="Pfam" id="PF11883">
    <property type="entry name" value="DUF3403"/>
    <property type="match status" value="1"/>
</dbReference>
<keyword evidence="3" id="KW-1185">Reference proteome</keyword>
<protein>
    <recommendedName>
        <fullName evidence="1">S-locus receptor kinase C-terminal domain-containing protein</fullName>
    </recommendedName>
</protein>
<dbReference type="PANTHER" id="PTHR27006:SF606">
    <property type="entry name" value="INTERLEUKIN-1 RECEPTOR-ASSOCIATED KINASE 4"/>
    <property type="match status" value="1"/>
</dbReference>
<proteinExistence type="predicted"/>
<accession>A0AAQ3N3Z7</accession>
<dbReference type="InterPro" id="IPR011009">
    <property type="entry name" value="Kinase-like_dom_sf"/>
</dbReference>
<dbReference type="Gene3D" id="1.10.510.10">
    <property type="entry name" value="Transferase(Phosphotransferase) domain 1"/>
    <property type="match status" value="1"/>
</dbReference>